<gene>
    <name evidence="4" type="ORF">ACFOSS_00335</name>
</gene>
<proteinExistence type="predicted"/>
<dbReference type="SUPFAM" id="SSF52283">
    <property type="entry name" value="Formate/glycerate dehydrogenase catalytic domain-like"/>
    <property type="match status" value="1"/>
</dbReference>
<dbReference type="SUPFAM" id="SSF51735">
    <property type="entry name" value="NAD(P)-binding Rossmann-fold domains"/>
    <property type="match status" value="1"/>
</dbReference>
<keyword evidence="5" id="KW-1185">Reference proteome</keyword>
<name>A0ABV8CJ31_9GAMM</name>
<dbReference type="InterPro" id="IPR006140">
    <property type="entry name" value="D-isomer_DH_NAD-bd"/>
</dbReference>
<organism evidence="4 5">
    <name type="scientific">Pseudaeromonas sharmana</name>
    <dbReference type="NCBI Taxonomy" id="328412"/>
    <lineage>
        <taxon>Bacteria</taxon>
        <taxon>Pseudomonadati</taxon>
        <taxon>Pseudomonadota</taxon>
        <taxon>Gammaproteobacteria</taxon>
        <taxon>Aeromonadales</taxon>
        <taxon>Aeromonadaceae</taxon>
        <taxon>Pseudaeromonas</taxon>
    </lineage>
</organism>
<evidence type="ECO:0000313" key="5">
    <source>
        <dbReference type="Proteomes" id="UP001595692"/>
    </source>
</evidence>
<protein>
    <submittedName>
        <fullName evidence="4">D-2-hydroxyacid dehydrogenase</fullName>
    </submittedName>
</protein>
<dbReference type="InterPro" id="IPR036291">
    <property type="entry name" value="NAD(P)-bd_dom_sf"/>
</dbReference>
<comment type="caution">
    <text evidence="4">The sequence shown here is derived from an EMBL/GenBank/DDBJ whole genome shotgun (WGS) entry which is preliminary data.</text>
</comment>
<sequence>MPTLLLLSRDNVSYQQLLQQAGLDDLLIRTAETPEAIAAQAAEAEILLGEPALIAQALPHARKLRWAQSTYAGIDALMTPEFRQDYMLTNVRGIFGPLMSEYVFGHLLSMSRHLPLYRQQQQQHLWAPHPYQPLAGRRLLILGTGSIGQYLATTGHHFGMQVTGVNRSGREVNGFDDTYQLSALPRLLPEADVVVSVLPSTRETHHLLNASLLGLCRADSLFFNVGRGDLIATDELYQALKQGHPGAAVLDVFEEEPLPRHHPLWTLPNVLITPHNAAWSLPAQVVRIFARNYLRYQQGEPLEYLVDFSAGY</sequence>
<dbReference type="RefSeq" id="WP_377149734.1">
    <property type="nucleotide sequence ID" value="NZ_JBHSAF010000001.1"/>
</dbReference>
<reference evidence="5" key="1">
    <citation type="journal article" date="2019" name="Int. J. Syst. Evol. Microbiol.">
        <title>The Global Catalogue of Microorganisms (GCM) 10K type strain sequencing project: providing services to taxonomists for standard genome sequencing and annotation.</title>
        <authorList>
            <consortium name="The Broad Institute Genomics Platform"/>
            <consortium name="The Broad Institute Genome Sequencing Center for Infectious Disease"/>
            <person name="Wu L."/>
            <person name="Ma J."/>
        </authorList>
    </citation>
    <scope>NUCLEOTIDE SEQUENCE [LARGE SCALE GENOMIC DNA]</scope>
    <source>
        <strain evidence="5">CCUG 54939</strain>
    </source>
</reference>
<dbReference type="Pfam" id="PF02826">
    <property type="entry name" value="2-Hacid_dh_C"/>
    <property type="match status" value="1"/>
</dbReference>
<keyword evidence="1" id="KW-0560">Oxidoreductase</keyword>
<dbReference type="Proteomes" id="UP001595692">
    <property type="component" value="Unassembled WGS sequence"/>
</dbReference>
<evidence type="ECO:0000313" key="4">
    <source>
        <dbReference type="EMBL" id="MFC3911914.1"/>
    </source>
</evidence>
<accession>A0ABV8CJ31</accession>
<feature type="domain" description="D-isomer specific 2-hydroxyacid dehydrogenase NAD-binding" evidence="3">
    <location>
        <begin position="105"/>
        <end position="277"/>
    </location>
</feature>
<keyword evidence="2" id="KW-0520">NAD</keyword>
<dbReference type="PANTHER" id="PTHR43333:SF1">
    <property type="entry name" value="D-ISOMER SPECIFIC 2-HYDROXYACID DEHYDROGENASE NAD-BINDING DOMAIN-CONTAINING PROTEIN"/>
    <property type="match status" value="1"/>
</dbReference>
<dbReference type="CDD" id="cd05300">
    <property type="entry name" value="2-Hacid_dh_1"/>
    <property type="match status" value="1"/>
</dbReference>
<evidence type="ECO:0000256" key="1">
    <source>
        <dbReference type="ARBA" id="ARBA00023002"/>
    </source>
</evidence>
<dbReference type="EMBL" id="JBHSAF010000001">
    <property type="protein sequence ID" value="MFC3911914.1"/>
    <property type="molecule type" value="Genomic_DNA"/>
</dbReference>
<evidence type="ECO:0000259" key="3">
    <source>
        <dbReference type="Pfam" id="PF02826"/>
    </source>
</evidence>
<dbReference type="Gene3D" id="3.40.50.720">
    <property type="entry name" value="NAD(P)-binding Rossmann-like Domain"/>
    <property type="match status" value="2"/>
</dbReference>
<dbReference type="PANTHER" id="PTHR43333">
    <property type="entry name" value="2-HACID_DH_C DOMAIN-CONTAINING PROTEIN"/>
    <property type="match status" value="1"/>
</dbReference>
<evidence type="ECO:0000256" key="2">
    <source>
        <dbReference type="ARBA" id="ARBA00023027"/>
    </source>
</evidence>